<dbReference type="OrthoDB" id="278212at2759"/>
<dbReference type="GO" id="GO:0005759">
    <property type="term" value="C:mitochondrial matrix"/>
    <property type="evidence" value="ECO:0007669"/>
    <property type="project" value="InterPro"/>
</dbReference>
<dbReference type="PANTHER" id="PTHR10826">
    <property type="entry name" value="COMPLEMENT COMPONENT 1"/>
    <property type="match status" value="1"/>
</dbReference>
<dbReference type="Gene3D" id="3.10.280.10">
    <property type="entry name" value="Mitochondrial glycoprotein"/>
    <property type="match status" value="1"/>
</dbReference>
<dbReference type="SUPFAM" id="SSF54529">
    <property type="entry name" value="Mitochondrial glycoprotein MAM33-like"/>
    <property type="match status" value="1"/>
</dbReference>
<evidence type="ECO:0000313" key="2">
    <source>
        <dbReference type="EMBL" id="CAA7397990.1"/>
    </source>
</evidence>
<reference evidence="2" key="1">
    <citation type="submission" date="2020-02" db="EMBL/GenBank/DDBJ databases">
        <authorList>
            <person name="Scholz U."/>
            <person name="Mascher M."/>
            <person name="Fiebig A."/>
        </authorList>
    </citation>
    <scope>NUCLEOTIDE SEQUENCE</scope>
</reference>
<feature type="compositionally biased region" description="Acidic residues" evidence="1">
    <location>
        <begin position="138"/>
        <end position="161"/>
    </location>
</feature>
<organism evidence="2 3">
    <name type="scientific">Spirodela intermedia</name>
    <name type="common">Intermediate duckweed</name>
    <dbReference type="NCBI Taxonomy" id="51605"/>
    <lineage>
        <taxon>Eukaryota</taxon>
        <taxon>Viridiplantae</taxon>
        <taxon>Streptophyta</taxon>
        <taxon>Embryophyta</taxon>
        <taxon>Tracheophyta</taxon>
        <taxon>Spermatophyta</taxon>
        <taxon>Magnoliopsida</taxon>
        <taxon>Liliopsida</taxon>
        <taxon>Araceae</taxon>
        <taxon>Lemnoideae</taxon>
        <taxon>Spirodela</taxon>
    </lineage>
</organism>
<name>A0A7I8KJR1_SPIIN</name>
<proteinExistence type="predicted"/>
<dbReference type="Proteomes" id="UP000663760">
    <property type="component" value="Chromosome 6"/>
</dbReference>
<accession>A0A7I8KJR1</accession>
<sequence length="269" mass="29847">MATSMTSSLVRRGFRLASSSALLFRHRQSPLRMSPISCSSSCSIFGVQTAGVPSSLRVNPSAFFASSAAPKSGDASLKKVLESEIQVAEEDVEDAQDESALPKNFPFTIIDNPGDQTITLKRQFGSENVEVSVFMEVGEGEDEGDDQGEKDDDATGDEEDSRDLSNISLVVTIEKGKGPALEFCCSLNSNEINIDSLTLKSPEVSDDQSPYEGPEFTDLDENLQTEFYNFLDRRGIKPSLTEFLQDYMIKKEEREYVTWLKNMKEFIEK</sequence>
<feature type="region of interest" description="Disordered" evidence="1">
    <location>
        <begin position="138"/>
        <end position="165"/>
    </location>
</feature>
<dbReference type="InterPro" id="IPR003428">
    <property type="entry name" value="MAM33"/>
</dbReference>
<dbReference type="Pfam" id="PF02330">
    <property type="entry name" value="MAM33"/>
    <property type="match status" value="1"/>
</dbReference>
<dbReference type="PANTHER" id="PTHR10826:SF27">
    <property type="entry name" value="OS06G0326500 PROTEIN"/>
    <property type="match status" value="1"/>
</dbReference>
<gene>
    <name evidence="2" type="ORF">SI8410_06008655</name>
</gene>
<evidence type="ECO:0000313" key="3">
    <source>
        <dbReference type="Proteomes" id="UP000663760"/>
    </source>
</evidence>
<dbReference type="AlphaFoldDB" id="A0A7I8KJR1"/>
<keyword evidence="3" id="KW-1185">Reference proteome</keyword>
<protein>
    <submittedName>
        <fullName evidence="2">Uncharacterized protein</fullName>
    </submittedName>
</protein>
<dbReference type="InterPro" id="IPR036561">
    <property type="entry name" value="MAM33_sf"/>
</dbReference>
<dbReference type="EMBL" id="LR746269">
    <property type="protein sequence ID" value="CAA7397990.1"/>
    <property type="molecule type" value="Genomic_DNA"/>
</dbReference>
<evidence type="ECO:0000256" key="1">
    <source>
        <dbReference type="SAM" id="MobiDB-lite"/>
    </source>
</evidence>